<gene>
    <name evidence="2" type="ORF">QJS04_geneDACA000958</name>
</gene>
<evidence type="ECO:0000313" key="3">
    <source>
        <dbReference type="Proteomes" id="UP001179952"/>
    </source>
</evidence>
<reference evidence="2" key="1">
    <citation type="journal article" date="2023" name="Nat. Commun.">
        <title>Diploid and tetraploid genomes of Acorus and the evolution of monocots.</title>
        <authorList>
            <person name="Ma L."/>
            <person name="Liu K.W."/>
            <person name="Li Z."/>
            <person name="Hsiao Y.Y."/>
            <person name="Qi Y."/>
            <person name="Fu T."/>
            <person name="Tang G.D."/>
            <person name="Zhang D."/>
            <person name="Sun W.H."/>
            <person name="Liu D.K."/>
            <person name="Li Y."/>
            <person name="Chen G.Z."/>
            <person name="Liu X.D."/>
            <person name="Liao X.Y."/>
            <person name="Jiang Y.T."/>
            <person name="Yu X."/>
            <person name="Hao Y."/>
            <person name="Huang J."/>
            <person name="Zhao X.W."/>
            <person name="Ke S."/>
            <person name="Chen Y.Y."/>
            <person name="Wu W.L."/>
            <person name="Hsu J.L."/>
            <person name="Lin Y.F."/>
            <person name="Huang M.D."/>
            <person name="Li C.Y."/>
            <person name="Huang L."/>
            <person name="Wang Z.W."/>
            <person name="Zhao X."/>
            <person name="Zhong W.Y."/>
            <person name="Peng D.H."/>
            <person name="Ahmad S."/>
            <person name="Lan S."/>
            <person name="Zhang J.S."/>
            <person name="Tsai W.C."/>
            <person name="Van de Peer Y."/>
            <person name="Liu Z.J."/>
        </authorList>
    </citation>
    <scope>NUCLEOTIDE SEQUENCE</scope>
    <source>
        <strain evidence="2">SCP</strain>
    </source>
</reference>
<reference evidence="2" key="2">
    <citation type="submission" date="2023-06" db="EMBL/GenBank/DDBJ databases">
        <authorList>
            <person name="Ma L."/>
            <person name="Liu K.-W."/>
            <person name="Li Z."/>
            <person name="Hsiao Y.-Y."/>
            <person name="Qi Y."/>
            <person name="Fu T."/>
            <person name="Tang G."/>
            <person name="Zhang D."/>
            <person name="Sun W.-H."/>
            <person name="Liu D.-K."/>
            <person name="Li Y."/>
            <person name="Chen G.-Z."/>
            <person name="Liu X.-D."/>
            <person name="Liao X.-Y."/>
            <person name="Jiang Y.-T."/>
            <person name="Yu X."/>
            <person name="Hao Y."/>
            <person name="Huang J."/>
            <person name="Zhao X.-W."/>
            <person name="Ke S."/>
            <person name="Chen Y.-Y."/>
            <person name="Wu W.-L."/>
            <person name="Hsu J.-L."/>
            <person name="Lin Y.-F."/>
            <person name="Huang M.-D."/>
            <person name="Li C.-Y."/>
            <person name="Huang L."/>
            <person name="Wang Z.-W."/>
            <person name="Zhao X."/>
            <person name="Zhong W.-Y."/>
            <person name="Peng D.-H."/>
            <person name="Ahmad S."/>
            <person name="Lan S."/>
            <person name="Zhang J.-S."/>
            <person name="Tsai W.-C."/>
            <person name="Van De Peer Y."/>
            <person name="Liu Z.-J."/>
        </authorList>
    </citation>
    <scope>NUCLEOTIDE SEQUENCE</scope>
    <source>
        <strain evidence="2">SCP</strain>
        <tissue evidence="2">Leaves</tissue>
    </source>
</reference>
<keyword evidence="3" id="KW-1185">Reference proteome</keyword>
<evidence type="ECO:0000256" key="1">
    <source>
        <dbReference type="SAM" id="MobiDB-lite"/>
    </source>
</evidence>
<comment type="caution">
    <text evidence="2">The sequence shown here is derived from an EMBL/GenBank/DDBJ whole genome shotgun (WGS) entry which is preliminary data.</text>
</comment>
<evidence type="ECO:0000313" key="2">
    <source>
        <dbReference type="EMBL" id="KAK1262617.1"/>
    </source>
</evidence>
<proteinExistence type="predicted"/>
<sequence length="89" mass="9958">MDSSAYFETDEDLRRQIMLLLVEEEEGLKDTTPTRAASGQLRLPIEVQLQRESNGTGVFIPRRSINPNRGSKYGGVHDQGSLCKHVVKS</sequence>
<dbReference type="EMBL" id="JAUJYN010000010">
    <property type="protein sequence ID" value="KAK1262617.1"/>
    <property type="molecule type" value="Genomic_DNA"/>
</dbReference>
<dbReference type="AlphaFoldDB" id="A0AAV9AEN1"/>
<protein>
    <submittedName>
        <fullName evidence="2">Uncharacterized protein</fullName>
    </submittedName>
</protein>
<organism evidence="2 3">
    <name type="scientific">Acorus gramineus</name>
    <name type="common">Dwarf sweet flag</name>
    <dbReference type="NCBI Taxonomy" id="55184"/>
    <lineage>
        <taxon>Eukaryota</taxon>
        <taxon>Viridiplantae</taxon>
        <taxon>Streptophyta</taxon>
        <taxon>Embryophyta</taxon>
        <taxon>Tracheophyta</taxon>
        <taxon>Spermatophyta</taxon>
        <taxon>Magnoliopsida</taxon>
        <taxon>Liliopsida</taxon>
        <taxon>Acoraceae</taxon>
        <taxon>Acorus</taxon>
    </lineage>
</organism>
<name>A0AAV9AEN1_ACOGR</name>
<dbReference type="Proteomes" id="UP001179952">
    <property type="component" value="Unassembled WGS sequence"/>
</dbReference>
<feature type="region of interest" description="Disordered" evidence="1">
    <location>
        <begin position="58"/>
        <end position="77"/>
    </location>
</feature>
<accession>A0AAV9AEN1</accession>